<proteinExistence type="predicted"/>
<keyword evidence="2" id="KW-1185">Reference proteome</keyword>
<dbReference type="AlphaFoldDB" id="A0A420I8V4"/>
<reference evidence="1 2" key="1">
    <citation type="journal article" date="2018" name="BMC Genomics">
        <title>Comparative genome analyses reveal sequence features reflecting distinct modes of host-adaptation between dicot and monocot powdery mildew.</title>
        <authorList>
            <person name="Wu Y."/>
            <person name="Ma X."/>
            <person name="Pan Z."/>
            <person name="Kale S.D."/>
            <person name="Song Y."/>
            <person name="King H."/>
            <person name="Zhang Q."/>
            <person name="Presley C."/>
            <person name="Deng X."/>
            <person name="Wei C.I."/>
            <person name="Xiao S."/>
        </authorList>
    </citation>
    <scope>NUCLEOTIDE SEQUENCE [LARGE SCALE GENOMIC DNA]</scope>
    <source>
        <strain evidence="1">UMSG3</strain>
    </source>
</reference>
<evidence type="ECO:0000313" key="1">
    <source>
        <dbReference type="EMBL" id="RKF66760.1"/>
    </source>
</evidence>
<organism evidence="1 2">
    <name type="scientific">Golovinomyces cichoracearum</name>
    <dbReference type="NCBI Taxonomy" id="62708"/>
    <lineage>
        <taxon>Eukaryota</taxon>
        <taxon>Fungi</taxon>
        <taxon>Dikarya</taxon>
        <taxon>Ascomycota</taxon>
        <taxon>Pezizomycotina</taxon>
        <taxon>Leotiomycetes</taxon>
        <taxon>Erysiphales</taxon>
        <taxon>Erysiphaceae</taxon>
        <taxon>Golovinomyces</taxon>
    </lineage>
</organism>
<protein>
    <submittedName>
        <fullName evidence="1">Uncharacterized protein</fullName>
    </submittedName>
</protein>
<evidence type="ECO:0000313" key="2">
    <source>
        <dbReference type="Proteomes" id="UP000283383"/>
    </source>
</evidence>
<name>A0A420I8V4_9PEZI</name>
<dbReference type="EMBL" id="MCBQ01011197">
    <property type="protein sequence ID" value="RKF66760.1"/>
    <property type="molecule type" value="Genomic_DNA"/>
</dbReference>
<gene>
    <name evidence="1" type="ORF">GcM3_111025</name>
</gene>
<dbReference type="Proteomes" id="UP000283383">
    <property type="component" value="Unassembled WGS sequence"/>
</dbReference>
<accession>A0A420I8V4</accession>
<comment type="caution">
    <text evidence="1">The sequence shown here is derived from an EMBL/GenBank/DDBJ whole genome shotgun (WGS) entry which is preliminary data.</text>
</comment>
<sequence length="50" mass="5774">MTDDLGVKIPPVPLTRLSNYIVGHLERFLIERMPHQQVLGMFLLNNPETE</sequence>